<evidence type="ECO:0000313" key="1">
    <source>
        <dbReference type="EMBL" id="MFC7616369.1"/>
    </source>
</evidence>
<gene>
    <name evidence="1" type="ORF">ACFQV2_25760</name>
</gene>
<evidence type="ECO:0008006" key="3">
    <source>
        <dbReference type="Google" id="ProtNLM"/>
    </source>
</evidence>
<reference evidence="2" key="1">
    <citation type="journal article" date="2019" name="Int. J. Syst. Evol. Microbiol.">
        <title>The Global Catalogue of Microorganisms (GCM) 10K type strain sequencing project: providing services to taxonomists for standard genome sequencing and annotation.</title>
        <authorList>
            <consortium name="The Broad Institute Genomics Platform"/>
            <consortium name="The Broad Institute Genome Sequencing Center for Infectious Disease"/>
            <person name="Wu L."/>
            <person name="Ma J."/>
        </authorList>
    </citation>
    <scope>NUCLEOTIDE SEQUENCE [LARGE SCALE GENOMIC DNA]</scope>
    <source>
        <strain evidence="2">JCM 17695</strain>
    </source>
</reference>
<proteinExistence type="predicted"/>
<dbReference type="Proteomes" id="UP001596512">
    <property type="component" value="Unassembled WGS sequence"/>
</dbReference>
<comment type="caution">
    <text evidence="1">The sequence shown here is derived from an EMBL/GenBank/DDBJ whole genome shotgun (WGS) entry which is preliminary data.</text>
</comment>
<evidence type="ECO:0000313" key="2">
    <source>
        <dbReference type="Proteomes" id="UP001596512"/>
    </source>
</evidence>
<accession>A0ABW2TSS8</accession>
<keyword evidence="2" id="KW-1185">Reference proteome</keyword>
<protein>
    <recommendedName>
        <fullName evidence="3">PadR family transcriptional regulator</fullName>
    </recommendedName>
</protein>
<organism evidence="1 2">
    <name type="scientific">Actinokineospora soli</name>
    <dbReference type="NCBI Taxonomy" id="1048753"/>
    <lineage>
        <taxon>Bacteria</taxon>
        <taxon>Bacillati</taxon>
        <taxon>Actinomycetota</taxon>
        <taxon>Actinomycetes</taxon>
        <taxon>Pseudonocardiales</taxon>
        <taxon>Pseudonocardiaceae</taxon>
        <taxon>Actinokineospora</taxon>
    </lineage>
</organism>
<dbReference type="EMBL" id="JBHTEY010000004">
    <property type="protein sequence ID" value="MFC7616369.1"/>
    <property type="molecule type" value="Genomic_DNA"/>
</dbReference>
<sequence>MRDLHLRLRDHLATDLRDQLTAMAAHHTGDDLDPLIVDSVRRAGEMMSQTWLDWIDETIERLEAATPRAAT</sequence>
<name>A0ABW2TSS8_9PSEU</name>